<reference evidence="7" key="1">
    <citation type="journal article" date="2017" name="Synth Biol (Oxf)">
        <title>Tailor-made exopolysaccharides--CRISPR-Cas9 mediated genome editing in Paenibacillus polymyxa.</title>
        <authorList>
            <person name="Ruetering M."/>
            <person name="Cress B.F."/>
            <person name="Schilling M."/>
            <person name="Ruehmann B."/>
            <person name="Koffas M.A.G."/>
            <person name="Sieber V."/>
            <person name="Schmid J."/>
        </authorList>
    </citation>
    <scope>NUCLEOTIDE SEQUENCE</scope>
    <source>
        <strain evidence="7">DSM 365</strain>
    </source>
</reference>
<dbReference type="Pfam" id="PF13440">
    <property type="entry name" value="Polysacc_synt_3"/>
    <property type="match status" value="1"/>
</dbReference>
<feature type="transmembrane region" description="Helical" evidence="6">
    <location>
        <begin position="146"/>
        <end position="170"/>
    </location>
</feature>
<dbReference type="PANTHER" id="PTHR30250">
    <property type="entry name" value="PST FAMILY PREDICTED COLANIC ACID TRANSPORTER"/>
    <property type="match status" value="1"/>
</dbReference>
<feature type="transmembrane region" description="Helical" evidence="6">
    <location>
        <begin position="83"/>
        <end position="101"/>
    </location>
</feature>
<organism evidence="7">
    <name type="scientific">Paenibacillus polymyxa</name>
    <name type="common">Bacillus polymyxa</name>
    <dbReference type="NCBI Taxonomy" id="1406"/>
    <lineage>
        <taxon>Bacteria</taxon>
        <taxon>Bacillati</taxon>
        <taxon>Bacillota</taxon>
        <taxon>Bacilli</taxon>
        <taxon>Bacillales</taxon>
        <taxon>Paenibacillaceae</taxon>
        <taxon>Paenibacillus</taxon>
    </lineage>
</organism>
<dbReference type="PANTHER" id="PTHR30250:SF11">
    <property type="entry name" value="O-ANTIGEN TRANSPORTER-RELATED"/>
    <property type="match status" value="1"/>
</dbReference>
<keyword evidence="3 6" id="KW-0812">Transmembrane</keyword>
<dbReference type="AlphaFoldDB" id="A0A3G9M854"/>
<keyword evidence="5 6" id="KW-0472">Membrane</keyword>
<feature type="transmembrane region" description="Helical" evidence="6">
    <location>
        <begin position="357"/>
        <end position="377"/>
    </location>
</feature>
<keyword evidence="2" id="KW-1003">Cell membrane</keyword>
<feature type="transmembrane region" description="Helical" evidence="6">
    <location>
        <begin position="210"/>
        <end position="229"/>
    </location>
</feature>
<evidence type="ECO:0000313" key="7">
    <source>
        <dbReference type="EMBL" id="DAB41451.1"/>
    </source>
</evidence>
<evidence type="ECO:0000256" key="1">
    <source>
        <dbReference type="ARBA" id="ARBA00004651"/>
    </source>
</evidence>
<evidence type="ECO:0000256" key="5">
    <source>
        <dbReference type="ARBA" id="ARBA00023136"/>
    </source>
</evidence>
<feature type="transmembrane region" description="Helical" evidence="6">
    <location>
        <begin position="258"/>
        <end position="275"/>
    </location>
</feature>
<feature type="transmembrane region" description="Helical" evidence="6">
    <location>
        <begin position="281"/>
        <end position="305"/>
    </location>
</feature>
<comment type="subcellular location">
    <subcellularLocation>
        <location evidence="1">Cell membrane</location>
        <topology evidence="1">Multi-pass membrane protein</topology>
    </subcellularLocation>
</comment>
<dbReference type="EMBL" id="BK010330">
    <property type="protein sequence ID" value="DAB41451.1"/>
    <property type="molecule type" value="Genomic_DNA"/>
</dbReference>
<evidence type="ECO:0000256" key="6">
    <source>
        <dbReference type="SAM" id="Phobius"/>
    </source>
</evidence>
<evidence type="ECO:0000256" key="4">
    <source>
        <dbReference type="ARBA" id="ARBA00022989"/>
    </source>
</evidence>
<dbReference type="InterPro" id="IPR050833">
    <property type="entry name" value="Poly_Biosynth_Transport"/>
</dbReference>
<proteinExistence type="predicted"/>
<feature type="transmembrane region" description="Helical" evidence="6">
    <location>
        <begin position="113"/>
        <end position="140"/>
    </location>
</feature>
<keyword evidence="4 6" id="KW-1133">Transmembrane helix</keyword>
<evidence type="ECO:0000256" key="3">
    <source>
        <dbReference type="ARBA" id="ARBA00022692"/>
    </source>
</evidence>
<feature type="transmembrane region" description="Helical" evidence="6">
    <location>
        <begin position="326"/>
        <end position="351"/>
    </location>
</feature>
<name>A0A3G9M854_PAEPO</name>
<feature type="transmembrane region" description="Helical" evidence="6">
    <location>
        <begin position="43"/>
        <end position="63"/>
    </location>
</feature>
<feature type="transmembrane region" description="Helical" evidence="6">
    <location>
        <begin position="389"/>
        <end position="409"/>
    </location>
</feature>
<feature type="transmembrane region" description="Helical" evidence="6">
    <location>
        <begin position="182"/>
        <end position="204"/>
    </location>
</feature>
<accession>A0A3G9M854</accession>
<dbReference type="GO" id="GO:0005886">
    <property type="term" value="C:plasma membrane"/>
    <property type="evidence" value="ECO:0007669"/>
    <property type="project" value="UniProtKB-SubCell"/>
</dbReference>
<evidence type="ECO:0000256" key="2">
    <source>
        <dbReference type="ARBA" id="ARBA00022475"/>
    </source>
</evidence>
<gene>
    <name evidence="7" type="primary">pepH</name>
</gene>
<protein>
    <submittedName>
        <fullName evidence="7">Flippase</fullName>
    </submittedName>
</protein>
<feature type="transmembrane region" description="Helical" evidence="6">
    <location>
        <begin position="415"/>
        <end position="440"/>
    </location>
</feature>
<sequence length="472" mass="52173">MGKRCHRGKKVKAVQNLQALSAPVRTLWSTVIRFAKSKDNSSAAVKTMIFSMLILVVNMLTGVLTARFLGPTGRGEQTAMVNWSQFLAFCMSFGVPSALIYNAKRKPEETGKLYGLALLLATMFGGLATLVGVFLIPYWLRSFSSSVILFAQCSMMMCPLIAISQINNALLQVRSEYKQYNLFRYLVPLSTLLGLGILILTGNMNPYTSALAYLLPGLPIYIGVTIRMIRLYKPKVKNSWTQFKNLFTYGMGSYGNDLMGQVSTYIDQILIAGLLRPADLGLYAVAVSLARMVNVFSTSIIVVLFPKASGLNKEEAVDITFRAFRVTSTATFLAAMMLMLIAPFVFTLLYGQEFKQALTVFRFLVLEVAISGGTMVLAQQFMALGKPKLVTILQGVGLALVIPLLSILVPRYGLTGAGIAMLSSGILRFIFILCNVKFVLKMKIPRLLISKQDFQWLRSTMSHYIRKKPVNG</sequence>